<dbReference type="Proteomes" id="UP001299970">
    <property type="component" value="Unassembled WGS sequence"/>
</dbReference>
<evidence type="ECO:0000259" key="2">
    <source>
        <dbReference type="SMART" id="SM00974"/>
    </source>
</evidence>
<evidence type="ECO:0000256" key="1">
    <source>
        <dbReference type="SAM" id="Coils"/>
    </source>
</evidence>
<evidence type="ECO:0000313" key="3">
    <source>
        <dbReference type="EMBL" id="MCH6171301.1"/>
    </source>
</evidence>
<dbReference type="InterPro" id="IPR025280">
    <property type="entry name" value="SNIPE"/>
</dbReference>
<keyword evidence="4" id="KW-1185">Reference proteome</keyword>
<keyword evidence="1" id="KW-0175">Coiled coil</keyword>
<dbReference type="SMART" id="SM00974">
    <property type="entry name" value="T5orf172"/>
    <property type="match status" value="1"/>
</dbReference>
<dbReference type="EMBL" id="JAKXMK010000041">
    <property type="protein sequence ID" value="MCH6171301.1"/>
    <property type="molecule type" value="Genomic_DNA"/>
</dbReference>
<comment type="caution">
    <text evidence="3">The sequence shown here is derived from an EMBL/GenBank/DDBJ whole genome shotgun (WGS) entry which is preliminary data.</text>
</comment>
<dbReference type="Pfam" id="PF13250">
    <property type="entry name" value="SNIPE"/>
    <property type="match status" value="1"/>
</dbReference>
<reference evidence="3 4" key="1">
    <citation type="submission" date="2022-03" db="EMBL/GenBank/DDBJ databases">
        <title>Pseudonocardia alaer sp. nov., a novel actinomycete isolated from reed forest soil.</title>
        <authorList>
            <person name="Wang L."/>
        </authorList>
    </citation>
    <scope>NUCLEOTIDE SEQUENCE [LARGE SCALE GENOMIC DNA]</scope>
    <source>
        <strain evidence="3 4">Y-16303</strain>
    </source>
</reference>
<name>A0ABS9TS17_9PSEU</name>
<feature type="domain" description="Bacteriophage T5 Orf172 DNA-binding" evidence="2">
    <location>
        <begin position="275"/>
        <end position="358"/>
    </location>
</feature>
<gene>
    <name evidence="3" type="ORF">MMF94_36875</name>
</gene>
<feature type="coiled-coil region" evidence="1">
    <location>
        <begin position="176"/>
        <end position="258"/>
    </location>
</feature>
<dbReference type="Pfam" id="PF13455">
    <property type="entry name" value="MUG113"/>
    <property type="match status" value="1"/>
</dbReference>
<proteinExistence type="predicted"/>
<organism evidence="3 4">
    <name type="scientific">Pseudonocardia alaniniphila</name>
    <dbReference type="NCBI Taxonomy" id="75291"/>
    <lineage>
        <taxon>Bacteria</taxon>
        <taxon>Bacillati</taxon>
        <taxon>Actinomycetota</taxon>
        <taxon>Actinomycetes</taxon>
        <taxon>Pseudonocardiales</taxon>
        <taxon>Pseudonocardiaceae</taxon>
        <taxon>Pseudonocardia</taxon>
    </lineage>
</organism>
<feature type="coiled-coil region" evidence="1">
    <location>
        <begin position="10"/>
        <end position="44"/>
    </location>
</feature>
<protein>
    <submittedName>
        <fullName evidence="3">DUF4041 domain-containing protein</fullName>
    </submittedName>
</protein>
<dbReference type="RefSeq" id="WP_241042107.1">
    <property type="nucleotide sequence ID" value="NZ_BAAAJF010000010.1"/>
</dbReference>
<accession>A0ABS9TS17</accession>
<dbReference type="InterPro" id="IPR018306">
    <property type="entry name" value="Phage_T5_Orf172_DNA-bd"/>
</dbReference>
<sequence>MTGAQIAAQVEHSRQQLAAVAARIAEAEQALHQRRAELDRVSRQVVETNETALLQESGVYEYRHRLDDAVAYKNNLDHIKQTTRAMVRDGTAVLSTTEWSVNGSKSEGRKMVRDFSKLLLRAYNAEADNCVRTVKPHNRAAVIARLEKTRETIARLGRTMNIEIVEPYHRVRVMEIELTTDHAAKVEEEKEQIRAQREAQREEEKARREFEREKARLLKERAHFENALAKVREQGGDVGELEAQLASVDEAINGVEAREANIRAGFVYVISNVGAFGPGVVKIGLTRRLDPGDRIRELGDASVPFKFDTHAIVFSEDAVTLETRLHQEFAERRVNQVNLRREFFRATPAEVRDALTRFAGQHLLEFQEVPEALEWRASCGKAA</sequence>
<evidence type="ECO:0000313" key="4">
    <source>
        <dbReference type="Proteomes" id="UP001299970"/>
    </source>
</evidence>